<comment type="subcellular location">
    <subcellularLocation>
        <location evidence="1">Membrane</location>
        <topology evidence="1">Multi-pass membrane protein</topology>
    </subcellularLocation>
</comment>
<feature type="domain" description="Major facilitator superfamily (MFS) profile" evidence="7">
    <location>
        <begin position="63"/>
        <end position="205"/>
    </location>
</feature>
<reference evidence="8 9" key="1">
    <citation type="submission" date="2022-09" db="EMBL/GenBank/DDBJ databases">
        <authorList>
            <person name="Palmer J.M."/>
        </authorList>
    </citation>
    <scope>NUCLEOTIDE SEQUENCE [LARGE SCALE GENOMIC DNA]</scope>
    <source>
        <strain evidence="8 9">DSM 7382</strain>
    </source>
</reference>
<feature type="transmembrane region" description="Helical" evidence="6">
    <location>
        <begin position="61"/>
        <end position="78"/>
    </location>
</feature>
<gene>
    <name evidence="8" type="ORF">QCA50_001663</name>
</gene>
<dbReference type="InterPro" id="IPR036259">
    <property type="entry name" value="MFS_trans_sf"/>
</dbReference>
<evidence type="ECO:0000256" key="4">
    <source>
        <dbReference type="ARBA" id="ARBA00023136"/>
    </source>
</evidence>
<evidence type="ECO:0000256" key="2">
    <source>
        <dbReference type="ARBA" id="ARBA00022692"/>
    </source>
</evidence>
<feature type="transmembrane region" description="Helical" evidence="6">
    <location>
        <begin position="98"/>
        <end position="118"/>
    </location>
</feature>
<dbReference type="GO" id="GO:0005886">
    <property type="term" value="C:plasma membrane"/>
    <property type="evidence" value="ECO:0007669"/>
    <property type="project" value="TreeGrafter"/>
</dbReference>
<evidence type="ECO:0000256" key="5">
    <source>
        <dbReference type="SAM" id="MobiDB-lite"/>
    </source>
</evidence>
<accession>A0AAW0GPB5</accession>
<evidence type="ECO:0000259" key="7">
    <source>
        <dbReference type="PROSITE" id="PS50850"/>
    </source>
</evidence>
<protein>
    <recommendedName>
        <fullName evidence="7">Major facilitator superfamily (MFS) profile domain-containing protein</fullName>
    </recommendedName>
</protein>
<keyword evidence="2 6" id="KW-0812">Transmembrane</keyword>
<evidence type="ECO:0000256" key="6">
    <source>
        <dbReference type="SAM" id="Phobius"/>
    </source>
</evidence>
<dbReference type="GO" id="GO:0022857">
    <property type="term" value="F:transmembrane transporter activity"/>
    <property type="evidence" value="ECO:0007669"/>
    <property type="project" value="InterPro"/>
</dbReference>
<feature type="compositionally biased region" description="Basic and acidic residues" evidence="5">
    <location>
        <begin position="1"/>
        <end position="16"/>
    </location>
</feature>
<evidence type="ECO:0000313" key="8">
    <source>
        <dbReference type="EMBL" id="KAK7694477.1"/>
    </source>
</evidence>
<proteinExistence type="predicted"/>
<dbReference type="AlphaFoldDB" id="A0AAW0GPB5"/>
<dbReference type="EMBL" id="JASBNA010000002">
    <property type="protein sequence ID" value="KAK7694477.1"/>
    <property type="molecule type" value="Genomic_DNA"/>
</dbReference>
<keyword evidence="9" id="KW-1185">Reference proteome</keyword>
<dbReference type="Proteomes" id="UP001385951">
    <property type="component" value="Unassembled WGS sequence"/>
</dbReference>
<name>A0AAW0GPB5_9APHY</name>
<keyword evidence="3 6" id="KW-1133">Transmembrane helix</keyword>
<keyword evidence="4 6" id="KW-0472">Membrane</keyword>
<dbReference type="InterPro" id="IPR011701">
    <property type="entry name" value="MFS"/>
</dbReference>
<dbReference type="PANTHER" id="PTHR23502">
    <property type="entry name" value="MAJOR FACILITATOR SUPERFAMILY"/>
    <property type="match status" value="1"/>
</dbReference>
<organism evidence="8 9">
    <name type="scientific">Cerrena zonata</name>
    <dbReference type="NCBI Taxonomy" id="2478898"/>
    <lineage>
        <taxon>Eukaryota</taxon>
        <taxon>Fungi</taxon>
        <taxon>Dikarya</taxon>
        <taxon>Basidiomycota</taxon>
        <taxon>Agaricomycotina</taxon>
        <taxon>Agaricomycetes</taxon>
        <taxon>Polyporales</taxon>
        <taxon>Cerrenaceae</taxon>
        <taxon>Cerrena</taxon>
    </lineage>
</organism>
<sequence>MSLSNREETPFPKPNEEPSPFEIPKGVERQYESDGSLSEDTRDSWTSDSANPRNWRPGRKWAVTAIVSAYNFISPLASSMMAPALPNIAEHYHMTNQTLISMTLSVFLLSFAVGPLFFGPLSEIYGRAWVLHGGNLAFLAFSIGCAYSPTANSLIAFRFLSGLAGSAPVACGGGSISDMFNERDRAAAMSLFSLGPLIGYVVLPT</sequence>
<comment type="caution">
    <text evidence="8">The sequence shown here is derived from an EMBL/GenBank/DDBJ whole genome shotgun (WGS) entry which is preliminary data.</text>
</comment>
<dbReference type="InterPro" id="IPR020846">
    <property type="entry name" value="MFS_dom"/>
</dbReference>
<evidence type="ECO:0000256" key="1">
    <source>
        <dbReference type="ARBA" id="ARBA00004141"/>
    </source>
</evidence>
<evidence type="ECO:0000256" key="3">
    <source>
        <dbReference type="ARBA" id="ARBA00022989"/>
    </source>
</evidence>
<dbReference type="Pfam" id="PF07690">
    <property type="entry name" value="MFS_1"/>
    <property type="match status" value="1"/>
</dbReference>
<feature type="region of interest" description="Disordered" evidence="5">
    <location>
        <begin position="1"/>
        <end position="51"/>
    </location>
</feature>
<dbReference type="Gene3D" id="1.20.1720.10">
    <property type="entry name" value="Multidrug resistance protein D"/>
    <property type="match status" value="1"/>
</dbReference>
<feature type="transmembrane region" description="Helical" evidence="6">
    <location>
        <begin position="130"/>
        <end position="149"/>
    </location>
</feature>
<dbReference type="SUPFAM" id="SSF103473">
    <property type="entry name" value="MFS general substrate transporter"/>
    <property type="match status" value="1"/>
</dbReference>
<feature type="transmembrane region" description="Helical" evidence="6">
    <location>
        <begin position="155"/>
        <end position="174"/>
    </location>
</feature>
<dbReference type="PROSITE" id="PS50850">
    <property type="entry name" value="MFS"/>
    <property type="match status" value="1"/>
</dbReference>
<dbReference type="PANTHER" id="PTHR23502:SF60">
    <property type="entry name" value="MAJOR FACILITATOR SUPERFAMILY (MFS) PROFILE DOMAIN-CONTAINING PROTEIN-RELATED"/>
    <property type="match status" value="1"/>
</dbReference>
<evidence type="ECO:0000313" key="9">
    <source>
        <dbReference type="Proteomes" id="UP001385951"/>
    </source>
</evidence>